<comment type="caution">
    <text evidence="2">The sequence shown here is derived from an EMBL/GenBank/DDBJ whole genome shotgun (WGS) entry which is preliminary data.</text>
</comment>
<dbReference type="RefSeq" id="WP_130854366.1">
    <property type="nucleotide sequence ID" value="NZ_JBHLWO010000001.1"/>
</dbReference>
<keyword evidence="1" id="KW-0812">Transmembrane</keyword>
<name>A0ABV6HIZ4_9SPHI</name>
<evidence type="ECO:0000313" key="2">
    <source>
        <dbReference type="EMBL" id="MFC0317893.1"/>
    </source>
</evidence>
<feature type="transmembrane region" description="Helical" evidence="1">
    <location>
        <begin position="30"/>
        <end position="50"/>
    </location>
</feature>
<gene>
    <name evidence="2" type="ORF">ACFFI0_06215</name>
</gene>
<proteinExistence type="predicted"/>
<dbReference type="PANTHER" id="PTHR32309:SF31">
    <property type="entry name" value="CAPSULAR EXOPOLYSACCHARIDE FAMILY"/>
    <property type="match status" value="1"/>
</dbReference>
<keyword evidence="1" id="KW-0472">Membrane</keyword>
<dbReference type="PANTHER" id="PTHR32309">
    <property type="entry name" value="TYROSINE-PROTEIN KINASE"/>
    <property type="match status" value="1"/>
</dbReference>
<dbReference type="Proteomes" id="UP001589774">
    <property type="component" value="Unassembled WGS sequence"/>
</dbReference>
<accession>A0ABV6HIZ4</accession>
<dbReference type="EMBL" id="JBHLWO010000001">
    <property type="protein sequence ID" value="MFC0317893.1"/>
    <property type="molecule type" value="Genomic_DNA"/>
</dbReference>
<evidence type="ECO:0000313" key="3">
    <source>
        <dbReference type="Proteomes" id="UP001589774"/>
    </source>
</evidence>
<keyword evidence="1" id="KW-1133">Transmembrane helix</keyword>
<reference evidence="2 3" key="1">
    <citation type="submission" date="2024-09" db="EMBL/GenBank/DDBJ databases">
        <authorList>
            <person name="Sun Q."/>
            <person name="Mori K."/>
        </authorList>
    </citation>
    <scope>NUCLEOTIDE SEQUENCE [LARGE SCALE GENOMIC DNA]</scope>
    <source>
        <strain evidence="2 3">CCM 7765</strain>
    </source>
</reference>
<keyword evidence="3" id="KW-1185">Reference proteome</keyword>
<organism evidence="2 3">
    <name type="scientific">Olivibacter oleidegradans</name>
    <dbReference type="NCBI Taxonomy" id="760123"/>
    <lineage>
        <taxon>Bacteria</taxon>
        <taxon>Pseudomonadati</taxon>
        <taxon>Bacteroidota</taxon>
        <taxon>Sphingobacteriia</taxon>
        <taxon>Sphingobacteriales</taxon>
        <taxon>Sphingobacteriaceae</taxon>
        <taxon>Olivibacter</taxon>
    </lineage>
</organism>
<sequence>MNQTNQDNQLTLHELVHKGKEVAAYVKNKWLLLVGALIIGSVIGICYALFKKNQYKASLSFVLAEQGGGGGGLSAYAGIASQFGIDLGGVGESSSLFQGDNILEFIRSQRMITQTLLSKVDLEGEQVVLANRYAMASGFRADWDEESQLKDFSFAATALPSGNPLQDSLIQVLYRHIVKKSLTVVKPDKKLNIIQVSTKSTDELFAKTFTEQLIHRVMNFYVETKTKKEQDNLNILTHQVDSVRKELYAAIGGVAAATDANPNPNRALQQLGVSSQRRRVDVQANSAILEELVKNQELAKISLRKEMPILQIIDRPILPLESDVMGPIKGALIGAFLLVFLTASALIARVLLKSIH</sequence>
<protein>
    <submittedName>
        <fullName evidence="2">Lipopolysaccharide biosynthesis protein</fullName>
    </submittedName>
</protein>
<dbReference type="InterPro" id="IPR050445">
    <property type="entry name" value="Bact_polysacc_biosynth/exp"/>
</dbReference>
<feature type="transmembrane region" description="Helical" evidence="1">
    <location>
        <begin position="331"/>
        <end position="352"/>
    </location>
</feature>
<evidence type="ECO:0000256" key="1">
    <source>
        <dbReference type="SAM" id="Phobius"/>
    </source>
</evidence>